<proteinExistence type="predicted"/>
<evidence type="ECO:0000313" key="3">
    <source>
        <dbReference type="Proteomes" id="UP001408356"/>
    </source>
</evidence>
<feature type="compositionally biased region" description="Basic and acidic residues" evidence="1">
    <location>
        <begin position="32"/>
        <end position="43"/>
    </location>
</feature>
<evidence type="ECO:0000256" key="1">
    <source>
        <dbReference type="SAM" id="MobiDB-lite"/>
    </source>
</evidence>
<reference evidence="2 3" key="1">
    <citation type="journal article" date="2024" name="J. Plant Pathol.">
        <title>Sequence and assembly of the genome of Seiridium unicorne, isolate CBS 538.82, causal agent of cypress canker disease.</title>
        <authorList>
            <person name="Scali E."/>
            <person name="Rocca G.D."/>
            <person name="Danti R."/>
            <person name="Garbelotto M."/>
            <person name="Barberini S."/>
            <person name="Baroncelli R."/>
            <person name="Emiliani G."/>
        </authorList>
    </citation>
    <scope>NUCLEOTIDE SEQUENCE [LARGE SCALE GENOMIC DNA]</scope>
    <source>
        <strain evidence="2 3">BM-138-508</strain>
    </source>
</reference>
<dbReference type="Proteomes" id="UP001408356">
    <property type="component" value="Unassembled WGS sequence"/>
</dbReference>
<gene>
    <name evidence="2" type="ORF">SUNI508_04982</name>
</gene>
<feature type="region of interest" description="Disordered" evidence="1">
    <location>
        <begin position="1"/>
        <end position="67"/>
    </location>
</feature>
<protein>
    <submittedName>
        <fullName evidence="2">Uncharacterized protein</fullName>
    </submittedName>
</protein>
<keyword evidence="3" id="KW-1185">Reference proteome</keyword>
<comment type="caution">
    <text evidence="2">The sequence shown here is derived from an EMBL/GenBank/DDBJ whole genome shotgun (WGS) entry which is preliminary data.</text>
</comment>
<dbReference type="EMBL" id="JARVKF010000124">
    <property type="protein sequence ID" value="KAK9422303.1"/>
    <property type="molecule type" value="Genomic_DNA"/>
</dbReference>
<sequence length="67" mass="7252">MPEGRQSPPPERQSGAQKDEPASGKGVQEVNTDDKKGEQEDQLKNLSSNPKGALDDALDAKFTKTQK</sequence>
<feature type="compositionally biased region" description="Basic and acidic residues" evidence="1">
    <location>
        <begin position="58"/>
        <end position="67"/>
    </location>
</feature>
<name>A0ABR2V5W3_9PEZI</name>
<accession>A0ABR2V5W3</accession>
<organism evidence="2 3">
    <name type="scientific">Seiridium unicorne</name>
    <dbReference type="NCBI Taxonomy" id="138068"/>
    <lineage>
        <taxon>Eukaryota</taxon>
        <taxon>Fungi</taxon>
        <taxon>Dikarya</taxon>
        <taxon>Ascomycota</taxon>
        <taxon>Pezizomycotina</taxon>
        <taxon>Sordariomycetes</taxon>
        <taxon>Xylariomycetidae</taxon>
        <taxon>Amphisphaeriales</taxon>
        <taxon>Sporocadaceae</taxon>
        <taxon>Seiridium</taxon>
    </lineage>
</organism>
<evidence type="ECO:0000313" key="2">
    <source>
        <dbReference type="EMBL" id="KAK9422303.1"/>
    </source>
</evidence>